<dbReference type="EMBL" id="JACXST010000001">
    <property type="protein sequence ID" value="MBD9360501.1"/>
    <property type="molecule type" value="Genomic_DNA"/>
</dbReference>
<proteinExistence type="predicted"/>
<gene>
    <name evidence="1" type="ORF">EBB_08125</name>
</gene>
<dbReference type="Proteomes" id="UP000641152">
    <property type="component" value="Unassembled WGS sequence"/>
</dbReference>
<comment type="caution">
    <text evidence="1">The sequence shown here is derived from an EMBL/GenBank/DDBJ whole genome shotgun (WGS) entry which is preliminary data.</text>
</comment>
<sequence>MIHGILQAIHDEIETLWDNYVDNIGHQLEALGETEPLILYWPVTQEYFTIYNSNAFFIGRIQDHDLRKLIVSTYSKARGLVDSYRLNNDLVQKHEHAYWISQETQNQIHLANAKSHYAALVSYSKTLKKSHIEVKQQVQELLRELRKKGVLNNP</sequence>
<name>A0ABR9DCF1_9GAMM</name>
<dbReference type="RefSeq" id="WP_192393238.1">
    <property type="nucleotide sequence ID" value="NZ_CAJHIU010000001.1"/>
</dbReference>
<organism evidence="1 2">
    <name type="scientific">Methylomonas fluvii</name>
    <dbReference type="NCBI Taxonomy" id="1854564"/>
    <lineage>
        <taxon>Bacteria</taxon>
        <taxon>Pseudomonadati</taxon>
        <taxon>Pseudomonadota</taxon>
        <taxon>Gammaproteobacteria</taxon>
        <taxon>Methylococcales</taxon>
        <taxon>Methylococcaceae</taxon>
        <taxon>Methylomonas</taxon>
    </lineage>
</organism>
<accession>A0ABR9DCF1</accession>
<evidence type="ECO:0000313" key="2">
    <source>
        <dbReference type="Proteomes" id="UP000641152"/>
    </source>
</evidence>
<keyword evidence="2" id="KW-1185">Reference proteome</keyword>
<evidence type="ECO:0000313" key="1">
    <source>
        <dbReference type="EMBL" id="MBD9360501.1"/>
    </source>
</evidence>
<reference evidence="1 2" key="1">
    <citation type="submission" date="2020-09" db="EMBL/GenBank/DDBJ databases">
        <title>Methylomonas albis sp. nov. and Methylomonas fluvii sp. nov.: Two cold-adapted methanotrophs from the River Elbe and an amended description of Methylovulum psychrotolerans strain Eb1.</title>
        <authorList>
            <person name="Bussmann I.K."/>
            <person name="Klings K.-W."/>
            <person name="Warnstedt J."/>
            <person name="Hoppert M."/>
            <person name="Saborowski A."/>
            <person name="Horn F."/>
            <person name="Liebner S."/>
        </authorList>
    </citation>
    <scope>NUCLEOTIDE SEQUENCE [LARGE SCALE GENOMIC DNA]</scope>
    <source>
        <strain evidence="1 2">EbB</strain>
    </source>
</reference>
<protein>
    <submittedName>
        <fullName evidence="1">Uncharacterized protein</fullName>
    </submittedName>
</protein>